<evidence type="ECO:0000256" key="8">
    <source>
        <dbReference type="ARBA" id="ARBA00031445"/>
    </source>
</evidence>
<dbReference type="InterPro" id="IPR007507">
    <property type="entry name" value="Glycos_transf_N"/>
</dbReference>
<dbReference type="PANTHER" id="PTHR42755:SF1">
    <property type="entry name" value="3-DEOXY-D-MANNO-OCTULOSONIC ACID TRANSFERASE, MITOCHONDRIAL-RELATED"/>
    <property type="match status" value="1"/>
</dbReference>
<protein>
    <recommendedName>
        <fullName evidence="5 12">3-deoxy-D-manno-octulosonic acid transferase</fullName>
        <shortName evidence="12">Kdo transferase</shortName>
        <ecNumber evidence="4 12">2.4.99.12</ecNumber>
    </recommendedName>
    <alternativeName>
        <fullName evidence="8 12">Lipid IV(A) 3-deoxy-D-manno-octulosonic acid transferase</fullName>
    </alternativeName>
</protein>
<keyword evidence="12" id="KW-1003">Cell membrane</keyword>
<dbReference type="NCBIfam" id="NF004388">
    <property type="entry name" value="PRK05749.1-4"/>
    <property type="match status" value="1"/>
</dbReference>
<dbReference type="STRING" id="314287.GB2207_09376"/>
<evidence type="ECO:0000256" key="6">
    <source>
        <dbReference type="ARBA" id="ARBA00022679"/>
    </source>
</evidence>
<feature type="domain" description="3-deoxy-D-manno-octulosonic-acid transferase N-terminal" evidence="13">
    <location>
        <begin position="33"/>
        <end position="211"/>
    </location>
</feature>
<evidence type="ECO:0000256" key="4">
    <source>
        <dbReference type="ARBA" id="ARBA00012621"/>
    </source>
</evidence>
<dbReference type="GO" id="GO:0009245">
    <property type="term" value="P:lipid A biosynthetic process"/>
    <property type="evidence" value="ECO:0007669"/>
    <property type="project" value="TreeGrafter"/>
</dbReference>
<feature type="site" description="Transition state stabilizer" evidence="11">
    <location>
        <position position="209"/>
    </location>
</feature>
<dbReference type="GO" id="GO:0005886">
    <property type="term" value="C:plasma membrane"/>
    <property type="evidence" value="ECO:0007669"/>
    <property type="project" value="UniProtKB-SubCell"/>
</dbReference>
<feature type="site" description="Transition state stabilizer" evidence="11">
    <location>
        <position position="131"/>
    </location>
</feature>
<evidence type="ECO:0000313" key="15">
    <source>
        <dbReference type="Proteomes" id="UP000005555"/>
    </source>
</evidence>
<comment type="caution">
    <text evidence="14">The sequence shown here is derived from an EMBL/GenBank/DDBJ whole genome shotgun (WGS) entry which is preliminary data.</text>
</comment>
<evidence type="ECO:0000256" key="3">
    <source>
        <dbReference type="ARBA" id="ARBA00006380"/>
    </source>
</evidence>
<keyword evidence="12" id="KW-0812">Transmembrane</keyword>
<evidence type="ECO:0000256" key="7">
    <source>
        <dbReference type="ARBA" id="ARBA00022968"/>
    </source>
</evidence>
<dbReference type="AlphaFoldDB" id="Q1YUP8"/>
<feature type="transmembrane region" description="Helical" evidence="12">
    <location>
        <begin position="6"/>
        <end position="23"/>
    </location>
</feature>
<evidence type="ECO:0000256" key="2">
    <source>
        <dbReference type="ARBA" id="ARBA00004713"/>
    </source>
</evidence>
<keyword evidence="15" id="KW-1185">Reference proteome</keyword>
<proteinExistence type="inferred from homology"/>
<comment type="similarity">
    <text evidence="3">Belongs to the glycosyltransferase group 1 family. Glycosyltransferase 30 subfamily.</text>
</comment>
<feature type="active site" description="Proton acceptor" evidence="10">
    <location>
        <position position="61"/>
    </location>
</feature>
<dbReference type="HOGENOM" id="CLU_036146_2_0_6"/>
<dbReference type="SUPFAM" id="SSF53756">
    <property type="entry name" value="UDP-Glycosyltransferase/glycogen phosphorylase"/>
    <property type="match status" value="1"/>
</dbReference>
<dbReference type="FunFam" id="3.40.50.11720:FF:000001">
    <property type="entry name" value="3-deoxy-D-manno-octulosonic acid transferase"/>
    <property type="match status" value="1"/>
</dbReference>
<evidence type="ECO:0000313" key="14">
    <source>
        <dbReference type="EMBL" id="EAS48010.1"/>
    </source>
</evidence>
<dbReference type="Pfam" id="PF04413">
    <property type="entry name" value="Glycos_transf_N"/>
    <property type="match status" value="1"/>
</dbReference>
<evidence type="ECO:0000256" key="5">
    <source>
        <dbReference type="ARBA" id="ARBA00019077"/>
    </source>
</evidence>
<keyword evidence="12" id="KW-0472">Membrane</keyword>
<keyword evidence="6 12" id="KW-0808">Transferase</keyword>
<reference evidence="14 15" key="1">
    <citation type="submission" date="2006-03" db="EMBL/GenBank/DDBJ databases">
        <authorList>
            <person name="Giovannoni S.J."/>
            <person name="Cho J.-C."/>
            <person name="Ferriera S."/>
            <person name="Johnson J."/>
            <person name="Kravitz S."/>
            <person name="Halpern A."/>
            <person name="Remington K."/>
            <person name="Beeson K."/>
            <person name="Tran B."/>
            <person name="Rogers Y.-H."/>
            <person name="Friedman R."/>
            <person name="Venter J.C."/>
        </authorList>
    </citation>
    <scope>NUCLEOTIDE SEQUENCE [LARGE SCALE GENOMIC DNA]</scope>
    <source>
        <strain evidence="14 15">HTCC2207</strain>
    </source>
</reference>
<keyword evidence="7" id="KW-0735">Signal-anchor</keyword>
<dbReference type="OrthoDB" id="9789797at2"/>
<evidence type="ECO:0000256" key="12">
    <source>
        <dbReference type="RuleBase" id="RU365103"/>
    </source>
</evidence>
<dbReference type="EMBL" id="AAPI01000001">
    <property type="protein sequence ID" value="EAS48010.1"/>
    <property type="molecule type" value="Genomic_DNA"/>
</dbReference>
<accession>Q1YUP8</accession>
<comment type="subcellular location">
    <subcellularLocation>
        <location evidence="1">Cell inner membrane</location>
        <topology evidence="1">Single-pass membrane protein</topology>
        <orientation evidence="1">Cytoplasmic side</orientation>
    </subcellularLocation>
    <subcellularLocation>
        <location evidence="12">Cell membrane</location>
    </subcellularLocation>
</comment>
<dbReference type="eggNOG" id="COG1519">
    <property type="taxonomic scope" value="Bacteria"/>
</dbReference>
<gene>
    <name evidence="14" type="ORF">GB2207_09376</name>
</gene>
<dbReference type="Proteomes" id="UP000005555">
    <property type="component" value="Unassembled WGS sequence"/>
</dbReference>
<dbReference type="UniPathway" id="UPA00958"/>
<dbReference type="InterPro" id="IPR039901">
    <property type="entry name" value="Kdotransferase"/>
</dbReference>
<dbReference type="GO" id="GO:0009244">
    <property type="term" value="P:lipopolysaccharide core region biosynthetic process"/>
    <property type="evidence" value="ECO:0007669"/>
    <property type="project" value="UniProtKB-UniRule"/>
</dbReference>
<keyword evidence="12" id="KW-1133">Transmembrane helix</keyword>
<evidence type="ECO:0000256" key="9">
    <source>
        <dbReference type="ARBA" id="ARBA00049183"/>
    </source>
</evidence>
<organism evidence="14 15">
    <name type="scientific">gamma proteobacterium HTCC2207</name>
    <dbReference type="NCBI Taxonomy" id="314287"/>
    <lineage>
        <taxon>Bacteria</taxon>
        <taxon>Pseudomonadati</taxon>
        <taxon>Pseudomonadota</taxon>
        <taxon>Gammaproteobacteria</taxon>
        <taxon>Cellvibrionales</taxon>
        <taxon>Porticoccaceae</taxon>
        <taxon>SAR92 clade</taxon>
    </lineage>
</organism>
<dbReference type="EC" id="2.4.99.12" evidence="4 12"/>
<name>Q1YUP8_9GAMM</name>
<dbReference type="InterPro" id="IPR038107">
    <property type="entry name" value="Glycos_transf_N_sf"/>
</dbReference>
<dbReference type="PANTHER" id="PTHR42755">
    <property type="entry name" value="3-DEOXY-MANNO-OCTULOSONATE CYTIDYLYLTRANSFERASE"/>
    <property type="match status" value="1"/>
</dbReference>
<dbReference type="Gene3D" id="3.40.50.2000">
    <property type="entry name" value="Glycogen Phosphorylase B"/>
    <property type="match status" value="1"/>
</dbReference>
<comment type="pathway">
    <text evidence="2 12">Bacterial outer membrane biogenesis; LPS core biosynthesis.</text>
</comment>
<evidence type="ECO:0000256" key="1">
    <source>
        <dbReference type="ARBA" id="ARBA00004388"/>
    </source>
</evidence>
<dbReference type="GO" id="GO:0043842">
    <property type="term" value="F:Kdo transferase activity"/>
    <property type="evidence" value="ECO:0007669"/>
    <property type="project" value="UniProtKB-EC"/>
</dbReference>
<comment type="catalytic activity">
    <reaction evidence="9 12">
        <text>lipid IVA (E. coli) + CMP-3-deoxy-beta-D-manno-octulosonate = alpha-Kdo-(2-&gt;6)-lipid IVA (E. coli) + CMP + H(+)</text>
        <dbReference type="Rhea" id="RHEA:28066"/>
        <dbReference type="ChEBI" id="CHEBI:15378"/>
        <dbReference type="ChEBI" id="CHEBI:58603"/>
        <dbReference type="ChEBI" id="CHEBI:60364"/>
        <dbReference type="ChEBI" id="CHEBI:60377"/>
        <dbReference type="ChEBI" id="CHEBI:85987"/>
        <dbReference type="EC" id="2.4.99.12"/>
    </reaction>
</comment>
<dbReference type="FunFam" id="3.40.50.2000:FF:000032">
    <property type="entry name" value="3-deoxy-D-manno-octulosonic acid transferase"/>
    <property type="match status" value="1"/>
</dbReference>
<sequence>MFRFIYSVVFYLITPLIILRLVIRGLAAPNYRKRWGQRFGFFTPSESSKETIWLHAVSVGETLAAVPLVKALQEKYPERRLLITCMTPTGSERITAAFGDSVDHSYAPYDTPDAVARFLKRVQPKMLIIMETELWPNTVAACYKRQIPVILANGRLSEKSARGYARVSKLSGPMVAQLSAVAAQHGDDGGRFIALGLPVEKLHITGNIKFDLELNAQIRLSAEALRQQWDGTNQRPVLLAASTHRGEDEIILQAFSLIKQSVNNALLVLVPRHPERFNQVGDLCLDAGYSLARRSNNDSTDNADILLGDTMGELMTFFGACDIAFVGGSLVSNGGHNMIEPAAWGKPTLSGLSVFNFAEVSRLLAEAGGLSLVEDAAALAESVIVLMKNPEQAQQMGLSAQQVAEANRGALERLLAVIDNSLSQ</sequence>
<dbReference type="Gene3D" id="3.40.50.11720">
    <property type="entry name" value="3-Deoxy-D-manno-octulosonic-acid transferase, N-terminal domain"/>
    <property type="match status" value="1"/>
</dbReference>
<evidence type="ECO:0000256" key="10">
    <source>
        <dbReference type="PIRSR" id="PIRSR639901-1"/>
    </source>
</evidence>
<keyword evidence="12" id="KW-0448">Lipopolysaccharide biosynthesis</keyword>
<evidence type="ECO:0000256" key="11">
    <source>
        <dbReference type="PIRSR" id="PIRSR639901-2"/>
    </source>
</evidence>
<evidence type="ECO:0000259" key="13">
    <source>
        <dbReference type="Pfam" id="PF04413"/>
    </source>
</evidence>
<comment type="function">
    <text evidence="12">Involved in lipopolysaccharide (LPS) biosynthesis. Catalyzes the transfer of 3-deoxy-D-manno-octulosonate (Kdo) residue(s) from CMP-Kdo to lipid IV(A), the tetraacyldisaccharide-1,4'-bisphosphate precursor of lipid A.</text>
</comment>